<name>A0A483BE38_OENOE</name>
<reference evidence="4 6" key="2">
    <citation type="submission" date="2018-08" db="EMBL/GenBank/DDBJ databases">
        <authorList>
            <person name="Lorentzen P. G. S. M."/>
        </authorList>
    </citation>
    <scope>NUCLEOTIDE SEQUENCE [LARGE SCALE GENOMIC DNA]</scope>
    <source>
        <strain evidence="4 6">CRBO_1381</strain>
    </source>
</reference>
<dbReference type="InterPro" id="IPR050523">
    <property type="entry name" value="AKR_Detox_Biosynth"/>
</dbReference>
<reference evidence="3 5" key="1">
    <citation type="journal article" date="2016" name="BMC Genomics">
        <title>Consensus pan-genome assembly of the specialised wine bacterium Oenococcus oeni.</title>
        <authorList>
            <person name="Sternes P.R."/>
            <person name="Borneman A.R."/>
        </authorList>
    </citation>
    <scope>NUCLEOTIDE SEQUENCE [LARGE SCALE GENOMIC DNA]</scope>
    <source>
        <strain evidence="3 5">AWRIB661</strain>
    </source>
</reference>
<accession>A0A483BE38</accession>
<dbReference type="InterPro" id="IPR023210">
    <property type="entry name" value="NADP_OxRdtase_dom"/>
</dbReference>
<dbReference type="PANTHER" id="PTHR43364:SF1">
    <property type="entry name" value="OXIDOREDUCTASE YDHF"/>
    <property type="match status" value="1"/>
</dbReference>
<dbReference type="RefSeq" id="WP_002822753.1">
    <property type="nucleotide sequence ID" value="NZ_CP038451.1"/>
</dbReference>
<evidence type="ECO:0000259" key="1">
    <source>
        <dbReference type="Pfam" id="PF00248"/>
    </source>
</evidence>
<keyword evidence="4" id="KW-0560">Oxidoreductase</keyword>
<dbReference type="Proteomes" id="UP001281024">
    <property type="component" value="Unassembled WGS sequence"/>
</dbReference>
<evidence type="ECO:0000313" key="3">
    <source>
        <dbReference type="EMBL" id="OIM20424.1"/>
    </source>
</evidence>
<dbReference type="SUPFAM" id="SSF51430">
    <property type="entry name" value="NAD(P)-linked oxidoreductase"/>
    <property type="match status" value="1"/>
</dbReference>
<protein>
    <submittedName>
        <fullName evidence="2">Aldo/keto reductase</fullName>
    </submittedName>
    <submittedName>
        <fullName evidence="4">Oxidoreductase</fullName>
        <ecNumber evidence="4">1.1.1.-</ecNumber>
    </submittedName>
</protein>
<dbReference type="EMBL" id="WERV01000008">
    <property type="protein sequence ID" value="MDV7715883.1"/>
    <property type="molecule type" value="Genomic_DNA"/>
</dbReference>
<evidence type="ECO:0000313" key="5">
    <source>
        <dbReference type="Proteomes" id="UP000181728"/>
    </source>
</evidence>
<dbReference type="Proteomes" id="UP000294726">
    <property type="component" value="Chromosome"/>
</dbReference>
<dbReference type="Gene3D" id="3.20.20.100">
    <property type="entry name" value="NADP-dependent oxidoreductase domain"/>
    <property type="match status" value="1"/>
</dbReference>
<organism evidence="4 6">
    <name type="scientific">Oenococcus oeni</name>
    <name type="common">Leuconostoc oenos</name>
    <dbReference type="NCBI Taxonomy" id="1247"/>
    <lineage>
        <taxon>Bacteria</taxon>
        <taxon>Bacillati</taxon>
        <taxon>Bacillota</taxon>
        <taxon>Bacilli</taxon>
        <taxon>Lactobacillales</taxon>
        <taxon>Lactobacillaceae</taxon>
        <taxon>Oenococcus</taxon>
    </lineage>
</organism>
<dbReference type="EMBL" id="MLOK01000058">
    <property type="protein sequence ID" value="OIM20424.1"/>
    <property type="molecule type" value="Genomic_DNA"/>
</dbReference>
<feature type="domain" description="NADP-dependent oxidoreductase" evidence="1">
    <location>
        <begin position="16"/>
        <end position="311"/>
    </location>
</feature>
<sequence>MKQIELGQSGLNASQIALGVMRIDRKNAQEAAKTVSTAFDAGINYYDTADIYGAGKSSTIFGQALKDAGIDRNKIYIQTKIGIILKNGQINGDGLTGLRYDFSREHLLSAVDIELQRLQTDHVDFLLLHRPDTLMEPEEIADAFSQLEASGKVLHFGVSNFTPYDIELVQQAVSQRLEVNQLQFALTHANMISENIQMNIDGSPDSDTHVRTFDILTYMRLHKMTIQAWSPFQYGMFAGVFIDNPKFKELNDQLQTLADKYHSNKSAVAVAWILKHPANIQTILGSTSPEHIKQMTEVDDVHLSNQEWYDLYQAAGYKIP</sequence>
<reference evidence="2" key="3">
    <citation type="submission" date="2019-10" db="EMBL/GenBank/DDBJ databases">
        <title>Malate fermentation in French cider.</title>
        <authorList>
            <person name="Cousin F.J."/>
            <person name="Medina Fernandez S."/>
            <person name="Misery B."/>
            <person name="Laplace J.-M."/>
            <person name="Cretenet M."/>
        </authorList>
    </citation>
    <scope>NUCLEOTIDE SEQUENCE</scope>
    <source>
        <strain evidence="2">UCMA15129</strain>
    </source>
</reference>
<dbReference type="Pfam" id="PF00248">
    <property type="entry name" value="Aldo_ket_red"/>
    <property type="match status" value="1"/>
</dbReference>
<evidence type="ECO:0000313" key="4">
    <source>
        <dbReference type="EMBL" id="VDB99220.1"/>
    </source>
</evidence>
<evidence type="ECO:0000313" key="6">
    <source>
        <dbReference type="Proteomes" id="UP000294726"/>
    </source>
</evidence>
<dbReference type="GO" id="GO:0016491">
    <property type="term" value="F:oxidoreductase activity"/>
    <property type="evidence" value="ECO:0007669"/>
    <property type="project" value="UniProtKB-KW"/>
</dbReference>
<dbReference type="InterPro" id="IPR036812">
    <property type="entry name" value="NAD(P)_OxRdtase_dom_sf"/>
</dbReference>
<gene>
    <name evidence="3" type="ORF">ATX59_08855</name>
    <name evidence="2" type="ORF">GA838_09120</name>
    <name evidence="4" type="ORF">OENI_1818</name>
</gene>
<dbReference type="Proteomes" id="UP000181728">
    <property type="component" value="Unassembled WGS sequence"/>
</dbReference>
<dbReference type="CDD" id="cd19092">
    <property type="entry name" value="AKR_BsYcsN_EcYdhF-like"/>
    <property type="match status" value="1"/>
</dbReference>
<evidence type="ECO:0000313" key="2">
    <source>
        <dbReference type="EMBL" id="MDV7715883.1"/>
    </source>
</evidence>
<dbReference type="EC" id="1.1.1.-" evidence="4"/>
<dbReference type="GO" id="GO:0005829">
    <property type="term" value="C:cytosol"/>
    <property type="evidence" value="ECO:0007669"/>
    <property type="project" value="TreeGrafter"/>
</dbReference>
<proteinExistence type="predicted"/>
<dbReference type="AlphaFoldDB" id="A0A483BE38"/>
<dbReference type="PANTHER" id="PTHR43364">
    <property type="entry name" value="NADH-SPECIFIC METHYLGLYOXAL REDUCTASE-RELATED"/>
    <property type="match status" value="1"/>
</dbReference>
<dbReference type="EMBL" id="LR031358">
    <property type="protein sequence ID" value="VDB99220.1"/>
    <property type="molecule type" value="Genomic_DNA"/>
</dbReference>